<dbReference type="PANTHER" id="PTHR10954:SF18">
    <property type="entry name" value="RIBONUCLEASE HII"/>
    <property type="match status" value="1"/>
</dbReference>
<dbReference type="GO" id="GO:0003723">
    <property type="term" value="F:RNA binding"/>
    <property type="evidence" value="ECO:0007669"/>
    <property type="project" value="UniProtKB-UniRule"/>
</dbReference>
<evidence type="ECO:0000256" key="12">
    <source>
        <dbReference type="ARBA" id="ARBA00022801"/>
    </source>
</evidence>
<dbReference type="CDD" id="cd07182">
    <property type="entry name" value="RNase_HII_bacteria_HII_like"/>
    <property type="match status" value="1"/>
</dbReference>
<dbReference type="InterPro" id="IPR024567">
    <property type="entry name" value="RNase_HII/HIII_dom"/>
</dbReference>
<evidence type="ECO:0000256" key="8">
    <source>
        <dbReference type="ARBA" id="ARBA00022490"/>
    </source>
</evidence>
<organism evidence="18 19">
    <name type="scientific">Pseudolactococcus chungangensis CAU 28 = DSM 22330</name>
    <dbReference type="NCBI Taxonomy" id="1122154"/>
    <lineage>
        <taxon>Bacteria</taxon>
        <taxon>Bacillati</taxon>
        <taxon>Bacillota</taxon>
        <taxon>Bacilli</taxon>
        <taxon>Lactobacillales</taxon>
        <taxon>Streptococcaceae</taxon>
        <taxon>Pseudolactococcus</taxon>
    </lineage>
</organism>
<evidence type="ECO:0000256" key="15">
    <source>
        <dbReference type="PROSITE-ProRule" id="PRU01319"/>
    </source>
</evidence>
<keyword evidence="13 14" id="KW-0464">Manganese</keyword>
<dbReference type="OrthoDB" id="9803420at2"/>
<feature type="domain" description="RNase H type-2" evidence="17">
    <location>
        <begin position="70"/>
        <end position="256"/>
    </location>
</feature>
<dbReference type="InterPro" id="IPR012337">
    <property type="entry name" value="RNaseH-like_sf"/>
</dbReference>
<evidence type="ECO:0000256" key="13">
    <source>
        <dbReference type="ARBA" id="ARBA00023211"/>
    </source>
</evidence>
<evidence type="ECO:0000256" key="5">
    <source>
        <dbReference type="ARBA" id="ARBA00007383"/>
    </source>
</evidence>
<feature type="binding site" evidence="14 15">
    <location>
        <position position="76"/>
    </location>
    <ligand>
        <name>a divalent metal cation</name>
        <dbReference type="ChEBI" id="CHEBI:60240"/>
    </ligand>
</feature>
<dbReference type="GO" id="GO:0043137">
    <property type="term" value="P:DNA replication, removal of RNA primer"/>
    <property type="evidence" value="ECO:0007669"/>
    <property type="project" value="TreeGrafter"/>
</dbReference>
<comment type="similarity">
    <text evidence="5 14 16">Belongs to the RNase HII family.</text>
</comment>
<dbReference type="EMBL" id="FPKS01000001">
    <property type="protein sequence ID" value="SFZ70602.1"/>
    <property type="molecule type" value="Genomic_DNA"/>
</dbReference>
<dbReference type="InterPro" id="IPR022898">
    <property type="entry name" value="RNase_HII"/>
</dbReference>
<dbReference type="SUPFAM" id="SSF53098">
    <property type="entry name" value="Ribonuclease H-like"/>
    <property type="match status" value="1"/>
</dbReference>
<dbReference type="AlphaFoldDB" id="A0A1K2H4A0"/>
<evidence type="ECO:0000256" key="9">
    <source>
        <dbReference type="ARBA" id="ARBA00022722"/>
    </source>
</evidence>
<evidence type="ECO:0000256" key="6">
    <source>
        <dbReference type="ARBA" id="ARBA00012180"/>
    </source>
</evidence>
<evidence type="ECO:0000256" key="4">
    <source>
        <dbReference type="ARBA" id="ARBA00004496"/>
    </source>
</evidence>
<evidence type="ECO:0000256" key="14">
    <source>
        <dbReference type="HAMAP-Rule" id="MF_00052"/>
    </source>
</evidence>
<comment type="cofactor">
    <cofactor evidence="2">
        <name>Mg(2+)</name>
        <dbReference type="ChEBI" id="CHEBI:18420"/>
    </cofactor>
</comment>
<dbReference type="GO" id="GO:0005737">
    <property type="term" value="C:cytoplasm"/>
    <property type="evidence" value="ECO:0007669"/>
    <property type="project" value="UniProtKB-SubCell"/>
</dbReference>
<comment type="catalytic activity">
    <reaction evidence="1 14 15 16">
        <text>Endonucleolytic cleavage to 5'-phosphomonoester.</text>
        <dbReference type="EC" id="3.1.26.4"/>
    </reaction>
</comment>
<evidence type="ECO:0000256" key="1">
    <source>
        <dbReference type="ARBA" id="ARBA00000077"/>
    </source>
</evidence>
<evidence type="ECO:0000256" key="3">
    <source>
        <dbReference type="ARBA" id="ARBA00004065"/>
    </source>
</evidence>
<gene>
    <name evidence="14" type="primary">rnhB</name>
    <name evidence="18" type="ORF">SAMN02746068_00262</name>
</gene>
<dbReference type="GO" id="GO:0004523">
    <property type="term" value="F:RNA-DNA hybrid ribonuclease activity"/>
    <property type="evidence" value="ECO:0007669"/>
    <property type="project" value="UniProtKB-UniRule"/>
</dbReference>
<evidence type="ECO:0000256" key="10">
    <source>
        <dbReference type="ARBA" id="ARBA00022723"/>
    </source>
</evidence>
<protein>
    <recommendedName>
        <fullName evidence="7 14">Ribonuclease HII</fullName>
        <shortName evidence="14">RNase HII</shortName>
        <ecNumber evidence="6 14">3.1.26.4</ecNumber>
    </recommendedName>
</protein>
<feature type="binding site" evidence="14 15">
    <location>
        <position position="168"/>
    </location>
    <ligand>
        <name>a divalent metal cation</name>
        <dbReference type="ChEBI" id="CHEBI:60240"/>
    </ligand>
</feature>
<evidence type="ECO:0000256" key="7">
    <source>
        <dbReference type="ARBA" id="ARBA00019179"/>
    </source>
</evidence>
<dbReference type="HAMAP" id="MF_00052_B">
    <property type="entry name" value="RNase_HII_B"/>
    <property type="match status" value="1"/>
</dbReference>
<dbReference type="PROSITE" id="PS51975">
    <property type="entry name" value="RNASE_H_2"/>
    <property type="match status" value="1"/>
</dbReference>
<dbReference type="NCBIfam" id="NF000594">
    <property type="entry name" value="PRK00015.1-1"/>
    <property type="match status" value="1"/>
</dbReference>
<dbReference type="GO" id="GO:0006298">
    <property type="term" value="P:mismatch repair"/>
    <property type="evidence" value="ECO:0007669"/>
    <property type="project" value="TreeGrafter"/>
</dbReference>
<keyword evidence="8 14" id="KW-0963">Cytoplasm</keyword>
<evidence type="ECO:0000256" key="2">
    <source>
        <dbReference type="ARBA" id="ARBA00001946"/>
    </source>
</evidence>
<dbReference type="InterPro" id="IPR036397">
    <property type="entry name" value="RNaseH_sf"/>
</dbReference>
<comment type="function">
    <text evidence="3 14 16">Endonuclease that specifically degrades the RNA of RNA-DNA hybrids.</text>
</comment>
<dbReference type="PANTHER" id="PTHR10954">
    <property type="entry name" value="RIBONUCLEASE H2 SUBUNIT A"/>
    <property type="match status" value="1"/>
</dbReference>
<dbReference type="Pfam" id="PF01351">
    <property type="entry name" value="RNase_HII"/>
    <property type="match status" value="1"/>
</dbReference>
<name>A0A1K2H4A0_9LACT</name>
<evidence type="ECO:0000313" key="18">
    <source>
        <dbReference type="EMBL" id="SFZ70602.1"/>
    </source>
</evidence>
<sequence>MTTIKEVSELLKSAQTLSDPLFEHWSQDTRQGVQKLINKRQRDIQAALDEAARLDNLLAYERQLYTQNISLIAGIDEVGRGPLAGPVVTAAVILPENCKIPGLNDSKQIPKAHHQVVYDRVMAESLAVGIGIIDNHKIDQVNIYEATKLAMLQAIEHLKLKPEHLLIDAMSLDTDIPQTSLIKGDAKSMSIAAASIVAKVTRDKIMGDYEQKYPGYDFAHNAGYGTKKHLEGLAKQGFTDIHRQSFEPIKSMIHHI</sequence>
<proteinExistence type="inferred from homology"/>
<dbReference type="GO" id="GO:0030145">
    <property type="term" value="F:manganese ion binding"/>
    <property type="evidence" value="ECO:0007669"/>
    <property type="project" value="UniProtKB-UniRule"/>
</dbReference>
<evidence type="ECO:0000313" key="19">
    <source>
        <dbReference type="Proteomes" id="UP000185655"/>
    </source>
</evidence>
<evidence type="ECO:0000259" key="17">
    <source>
        <dbReference type="PROSITE" id="PS51975"/>
    </source>
</evidence>
<dbReference type="STRING" id="1122154.SAMN02746068_00262"/>
<dbReference type="GO" id="GO:0032299">
    <property type="term" value="C:ribonuclease H2 complex"/>
    <property type="evidence" value="ECO:0007669"/>
    <property type="project" value="TreeGrafter"/>
</dbReference>
<dbReference type="RefSeq" id="WP_031365557.1">
    <property type="nucleotide sequence ID" value="NZ_FPKS01000001.1"/>
</dbReference>
<keyword evidence="11 14" id="KW-0255">Endonuclease</keyword>
<keyword evidence="9 14" id="KW-0540">Nuclease</keyword>
<evidence type="ECO:0000256" key="11">
    <source>
        <dbReference type="ARBA" id="ARBA00022759"/>
    </source>
</evidence>
<feature type="binding site" evidence="14 15">
    <location>
        <position position="77"/>
    </location>
    <ligand>
        <name>a divalent metal cation</name>
        <dbReference type="ChEBI" id="CHEBI:60240"/>
    </ligand>
</feature>
<dbReference type="Gene3D" id="3.30.420.10">
    <property type="entry name" value="Ribonuclease H-like superfamily/Ribonuclease H"/>
    <property type="match status" value="1"/>
</dbReference>
<dbReference type="Proteomes" id="UP000185655">
    <property type="component" value="Unassembled WGS sequence"/>
</dbReference>
<keyword evidence="10 14" id="KW-0479">Metal-binding</keyword>
<dbReference type="EC" id="3.1.26.4" evidence="6 14"/>
<reference evidence="18 19" key="1">
    <citation type="submission" date="2016-11" db="EMBL/GenBank/DDBJ databases">
        <authorList>
            <person name="Jaros S."/>
            <person name="Januszkiewicz K."/>
            <person name="Wedrychowicz H."/>
        </authorList>
    </citation>
    <scope>NUCLEOTIDE SEQUENCE [LARGE SCALE GENOMIC DNA]</scope>
    <source>
        <strain evidence="18 19">DSM 22330</strain>
    </source>
</reference>
<dbReference type="FunFam" id="3.30.420.10:FF:000006">
    <property type="entry name" value="Ribonuclease HII"/>
    <property type="match status" value="1"/>
</dbReference>
<comment type="cofactor">
    <cofactor evidence="14 15">
        <name>Mn(2+)</name>
        <dbReference type="ChEBI" id="CHEBI:29035"/>
    </cofactor>
    <cofactor evidence="14 15">
        <name>Mg(2+)</name>
        <dbReference type="ChEBI" id="CHEBI:18420"/>
    </cofactor>
    <text evidence="14 15">Manganese or magnesium. Binds 1 divalent metal ion per monomer in the absence of substrate. May bind a second metal ion after substrate binding.</text>
</comment>
<keyword evidence="12 14" id="KW-0378">Hydrolase</keyword>
<dbReference type="InterPro" id="IPR001352">
    <property type="entry name" value="RNase_HII/HIII"/>
</dbReference>
<accession>A0A1K2H4A0</accession>
<evidence type="ECO:0000256" key="16">
    <source>
        <dbReference type="RuleBase" id="RU003515"/>
    </source>
</evidence>
<comment type="subcellular location">
    <subcellularLocation>
        <location evidence="4 14">Cytoplasm</location>
    </subcellularLocation>
</comment>
<dbReference type="NCBIfam" id="NF000595">
    <property type="entry name" value="PRK00015.1-3"/>
    <property type="match status" value="1"/>
</dbReference>